<evidence type="ECO:0000256" key="10">
    <source>
        <dbReference type="ARBA" id="ARBA00022679"/>
    </source>
</evidence>
<keyword evidence="13 19" id="KW-1133">Transmembrane helix</keyword>
<dbReference type="Proteomes" id="UP000008561">
    <property type="component" value="Chromosome"/>
</dbReference>
<evidence type="ECO:0000256" key="18">
    <source>
        <dbReference type="RuleBase" id="RU003938"/>
    </source>
</evidence>
<organism evidence="20 21">
    <name type="scientific">Desulfosudis oleivorans (strain DSM 6200 / JCM 39069 / Hxd3)</name>
    <name type="common">Desulfococcus oleovorans</name>
    <dbReference type="NCBI Taxonomy" id="96561"/>
    <lineage>
        <taxon>Bacteria</taxon>
        <taxon>Pseudomonadati</taxon>
        <taxon>Thermodesulfobacteriota</taxon>
        <taxon>Desulfobacteria</taxon>
        <taxon>Desulfobacterales</taxon>
        <taxon>Desulfosudaceae</taxon>
        <taxon>Desulfosudis</taxon>
    </lineage>
</organism>
<dbReference type="EMBL" id="CP000859">
    <property type="protein sequence ID" value="ABW66289.1"/>
    <property type="molecule type" value="Genomic_DNA"/>
</dbReference>
<keyword evidence="8" id="KW-1003">Cell membrane</keyword>
<dbReference type="PANTHER" id="PTHR46382:SF1">
    <property type="entry name" value="PHOSPHATIDATE CYTIDYLYLTRANSFERASE"/>
    <property type="match status" value="1"/>
</dbReference>
<evidence type="ECO:0000313" key="21">
    <source>
        <dbReference type="Proteomes" id="UP000008561"/>
    </source>
</evidence>
<feature type="transmembrane region" description="Helical" evidence="19">
    <location>
        <begin position="179"/>
        <end position="198"/>
    </location>
</feature>
<evidence type="ECO:0000256" key="3">
    <source>
        <dbReference type="ARBA" id="ARBA00005119"/>
    </source>
</evidence>
<evidence type="ECO:0000256" key="11">
    <source>
        <dbReference type="ARBA" id="ARBA00022692"/>
    </source>
</evidence>
<evidence type="ECO:0000256" key="17">
    <source>
        <dbReference type="ARBA" id="ARBA00023264"/>
    </source>
</evidence>
<keyword evidence="14" id="KW-0443">Lipid metabolism</keyword>
<dbReference type="STRING" id="96561.Dole_0479"/>
<evidence type="ECO:0000313" key="20">
    <source>
        <dbReference type="EMBL" id="ABW66289.1"/>
    </source>
</evidence>
<dbReference type="GO" id="GO:0005886">
    <property type="term" value="C:plasma membrane"/>
    <property type="evidence" value="ECO:0007669"/>
    <property type="project" value="UniProtKB-SubCell"/>
</dbReference>
<sequence length="279" mass="29853">MHLKRWLTAAVAMPILIAVVFGAPAWFFALFICVAAVLALFEYYQIVFSGNTDSPLSITRLSGYGSAAIISGAALSGRFDVICLAASGLLIFSGACSLVEYRAGNPVFERVLRQVLGLIYIPLALSFLVVIRQGAHGPLWIMFLVFLVFLGDTGAFYGGRFFGKHKLLPAVSPGKTIEGAVGGMLATVGVGATINIFFPVLPWGLAMARLPWTTALIFFVVVSIVGQAGDLFESTMKRDAGIKDSGALFPGHGGILDRIDALIFAIPVAYLFKAYVFFL</sequence>
<evidence type="ECO:0000256" key="13">
    <source>
        <dbReference type="ARBA" id="ARBA00022989"/>
    </source>
</evidence>
<feature type="transmembrane region" description="Helical" evidence="19">
    <location>
        <begin position="137"/>
        <end position="158"/>
    </location>
</feature>
<dbReference type="AlphaFoldDB" id="A8ZTM5"/>
<name>A8ZTM5_DESOH</name>
<keyword evidence="21" id="KW-1185">Reference proteome</keyword>
<comment type="pathway">
    <text evidence="3 18">Phospholipid metabolism; CDP-diacylglycerol biosynthesis; CDP-diacylglycerol from sn-glycerol 3-phosphate: step 3/3.</text>
</comment>
<feature type="transmembrane region" description="Helical" evidence="19">
    <location>
        <begin position="210"/>
        <end position="228"/>
    </location>
</feature>
<dbReference type="InterPro" id="IPR000374">
    <property type="entry name" value="PC_trans"/>
</dbReference>
<evidence type="ECO:0000256" key="5">
    <source>
        <dbReference type="ARBA" id="ARBA00010185"/>
    </source>
</evidence>
<keyword evidence="12 18" id="KW-0548">Nucleotidyltransferase</keyword>
<evidence type="ECO:0000256" key="7">
    <source>
        <dbReference type="ARBA" id="ARBA00019373"/>
    </source>
</evidence>
<dbReference type="EC" id="2.7.7.41" evidence="6 18"/>
<reference evidence="20 21" key="1">
    <citation type="submission" date="2007-10" db="EMBL/GenBank/DDBJ databases">
        <title>Complete sequence of Desulfococcus oleovorans Hxd3.</title>
        <authorList>
            <consortium name="US DOE Joint Genome Institute"/>
            <person name="Copeland A."/>
            <person name="Lucas S."/>
            <person name="Lapidus A."/>
            <person name="Barry K."/>
            <person name="Glavina del Rio T."/>
            <person name="Dalin E."/>
            <person name="Tice H."/>
            <person name="Pitluck S."/>
            <person name="Kiss H."/>
            <person name="Brettin T."/>
            <person name="Bruce D."/>
            <person name="Detter J.C."/>
            <person name="Han C."/>
            <person name="Schmutz J."/>
            <person name="Larimer F."/>
            <person name="Land M."/>
            <person name="Hauser L."/>
            <person name="Kyrpides N."/>
            <person name="Kim E."/>
            <person name="Wawrik B."/>
            <person name="Richardson P."/>
        </authorList>
    </citation>
    <scope>NUCLEOTIDE SEQUENCE [LARGE SCALE GENOMIC DNA]</scope>
    <source>
        <strain evidence="21">DSM 6200 / JCM 39069 / Hxd3</strain>
    </source>
</reference>
<feature type="transmembrane region" description="Helical" evidence="19">
    <location>
        <begin position="259"/>
        <end position="278"/>
    </location>
</feature>
<comment type="catalytic activity">
    <reaction evidence="1 18">
        <text>a 1,2-diacyl-sn-glycero-3-phosphate + CTP + H(+) = a CDP-1,2-diacyl-sn-glycerol + diphosphate</text>
        <dbReference type="Rhea" id="RHEA:16229"/>
        <dbReference type="ChEBI" id="CHEBI:15378"/>
        <dbReference type="ChEBI" id="CHEBI:33019"/>
        <dbReference type="ChEBI" id="CHEBI:37563"/>
        <dbReference type="ChEBI" id="CHEBI:58332"/>
        <dbReference type="ChEBI" id="CHEBI:58608"/>
        <dbReference type="EC" id="2.7.7.41"/>
    </reaction>
</comment>
<keyword evidence="16" id="KW-0594">Phospholipid biosynthesis</keyword>
<dbReference type="UniPathway" id="UPA00557">
    <property type="reaction ID" value="UER00614"/>
</dbReference>
<comment type="subcellular location">
    <subcellularLocation>
        <location evidence="2">Cell membrane</location>
        <topology evidence="2">Multi-pass membrane protein</topology>
    </subcellularLocation>
</comment>
<keyword evidence="15 19" id="KW-0472">Membrane</keyword>
<gene>
    <name evidence="20" type="ordered locus">Dole_0479</name>
</gene>
<evidence type="ECO:0000256" key="12">
    <source>
        <dbReference type="ARBA" id="ARBA00022695"/>
    </source>
</evidence>
<evidence type="ECO:0000256" key="15">
    <source>
        <dbReference type="ARBA" id="ARBA00023136"/>
    </source>
</evidence>
<dbReference type="HOGENOM" id="CLU_037294_3_1_7"/>
<dbReference type="GO" id="GO:0016024">
    <property type="term" value="P:CDP-diacylglycerol biosynthetic process"/>
    <property type="evidence" value="ECO:0007669"/>
    <property type="project" value="UniProtKB-UniPathway"/>
</dbReference>
<comment type="pathway">
    <text evidence="4">Lipid metabolism.</text>
</comment>
<comment type="similarity">
    <text evidence="5 18">Belongs to the CDS family.</text>
</comment>
<evidence type="ECO:0000256" key="2">
    <source>
        <dbReference type="ARBA" id="ARBA00004651"/>
    </source>
</evidence>
<dbReference type="RefSeq" id="WP_012173908.1">
    <property type="nucleotide sequence ID" value="NC_009943.1"/>
</dbReference>
<dbReference type="PROSITE" id="PS01315">
    <property type="entry name" value="CDS"/>
    <property type="match status" value="1"/>
</dbReference>
<accession>A8ZTM5</accession>
<feature type="transmembrane region" description="Helical" evidence="19">
    <location>
        <begin position="111"/>
        <end position="131"/>
    </location>
</feature>
<feature type="transmembrane region" description="Helical" evidence="19">
    <location>
        <begin position="12"/>
        <end position="41"/>
    </location>
</feature>
<dbReference type="OrthoDB" id="9799199at2"/>
<dbReference type="eggNOG" id="COG4589">
    <property type="taxonomic scope" value="Bacteria"/>
</dbReference>
<evidence type="ECO:0000256" key="6">
    <source>
        <dbReference type="ARBA" id="ARBA00012487"/>
    </source>
</evidence>
<keyword evidence="10 18" id="KW-0808">Transferase</keyword>
<dbReference type="PANTHER" id="PTHR46382">
    <property type="entry name" value="PHOSPHATIDATE CYTIDYLYLTRANSFERASE"/>
    <property type="match status" value="1"/>
</dbReference>
<evidence type="ECO:0000256" key="9">
    <source>
        <dbReference type="ARBA" id="ARBA00022516"/>
    </source>
</evidence>
<evidence type="ECO:0000256" key="14">
    <source>
        <dbReference type="ARBA" id="ARBA00023098"/>
    </source>
</evidence>
<evidence type="ECO:0000256" key="4">
    <source>
        <dbReference type="ARBA" id="ARBA00005189"/>
    </source>
</evidence>
<feature type="transmembrane region" description="Helical" evidence="19">
    <location>
        <begin position="79"/>
        <end position="99"/>
    </location>
</feature>
<keyword evidence="11 18" id="KW-0812">Transmembrane</keyword>
<dbReference type="KEGG" id="dol:Dole_0479"/>
<keyword evidence="17" id="KW-1208">Phospholipid metabolism</keyword>
<proteinExistence type="inferred from homology"/>
<protein>
    <recommendedName>
        <fullName evidence="7 18">Phosphatidate cytidylyltransferase</fullName>
        <ecNumber evidence="6 18">2.7.7.41</ecNumber>
    </recommendedName>
</protein>
<evidence type="ECO:0000256" key="16">
    <source>
        <dbReference type="ARBA" id="ARBA00023209"/>
    </source>
</evidence>
<evidence type="ECO:0000256" key="8">
    <source>
        <dbReference type="ARBA" id="ARBA00022475"/>
    </source>
</evidence>
<evidence type="ECO:0000256" key="19">
    <source>
        <dbReference type="SAM" id="Phobius"/>
    </source>
</evidence>
<keyword evidence="9" id="KW-0444">Lipid biosynthesis</keyword>
<dbReference type="GO" id="GO:0004605">
    <property type="term" value="F:phosphatidate cytidylyltransferase activity"/>
    <property type="evidence" value="ECO:0007669"/>
    <property type="project" value="UniProtKB-EC"/>
</dbReference>
<evidence type="ECO:0000256" key="1">
    <source>
        <dbReference type="ARBA" id="ARBA00001698"/>
    </source>
</evidence>
<dbReference type="Pfam" id="PF01148">
    <property type="entry name" value="CTP_transf_1"/>
    <property type="match status" value="1"/>
</dbReference>